<evidence type="ECO:0000313" key="2">
    <source>
        <dbReference type="Proteomes" id="UP000193834"/>
    </source>
</evidence>
<dbReference type="AlphaFoldDB" id="A0A1X7I208"/>
<dbReference type="Pfam" id="PF07098">
    <property type="entry name" value="DUF1360"/>
    <property type="match status" value="1"/>
</dbReference>
<name>A0A1X7I208_9BACL</name>
<organism evidence="1 2">
    <name type="scientific">Paenibacillus aquistagni</name>
    <dbReference type="NCBI Taxonomy" id="1852522"/>
    <lineage>
        <taxon>Bacteria</taxon>
        <taxon>Bacillati</taxon>
        <taxon>Bacillota</taxon>
        <taxon>Bacilli</taxon>
        <taxon>Bacillales</taxon>
        <taxon>Paenibacillaceae</taxon>
        <taxon>Paenibacillus</taxon>
    </lineage>
</organism>
<evidence type="ECO:0008006" key="3">
    <source>
        <dbReference type="Google" id="ProtNLM"/>
    </source>
</evidence>
<dbReference type="STRING" id="1852522.SAMN06295960_0014"/>
<protein>
    <recommendedName>
        <fullName evidence="3">Sporulation protein YjcA</fullName>
    </recommendedName>
</protein>
<proteinExistence type="predicted"/>
<dbReference type="EMBL" id="FXAZ01000001">
    <property type="protein sequence ID" value="SMG07682.1"/>
    <property type="molecule type" value="Genomic_DNA"/>
</dbReference>
<dbReference type="Proteomes" id="UP000193834">
    <property type="component" value="Unassembled WGS sequence"/>
</dbReference>
<dbReference type="InterPro" id="IPR010773">
    <property type="entry name" value="Mycophage_PG1_Gp7"/>
</dbReference>
<dbReference type="OrthoDB" id="4722315at2"/>
<gene>
    <name evidence="1" type="ORF">SAMN06295960_0014</name>
</gene>
<accession>A0A1X7I208</accession>
<keyword evidence="2" id="KW-1185">Reference proteome</keyword>
<sequence length="116" mass="12945">MWTLDGITFLLLFLAAYRLTRLIVFDDITSFIRKPFIEEKFELNDKGMLVAVIEQKGGAFHRFMGKLLSCYWCTGVWASAAVVLLYLVVPDVVSTPLIWILAIAGAAGILESFVKG</sequence>
<reference evidence="1 2" key="1">
    <citation type="submission" date="2017-04" db="EMBL/GenBank/DDBJ databases">
        <authorList>
            <person name="Afonso C.L."/>
            <person name="Miller P.J."/>
            <person name="Scott M.A."/>
            <person name="Spackman E."/>
            <person name="Goraichik I."/>
            <person name="Dimitrov K.M."/>
            <person name="Suarez D.L."/>
            <person name="Swayne D.E."/>
        </authorList>
    </citation>
    <scope>NUCLEOTIDE SEQUENCE [LARGE SCALE GENOMIC DNA]</scope>
    <source>
        <strain evidence="1 2">11</strain>
    </source>
</reference>
<dbReference type="RefSeq" id="WP_085492345.1">
    <property type="nucleotide sequence ID" value="NZ_FXAZ01000001.1"/>
</dbReference>
<evidence type="ECO:0000313" key="1">
    <source>
        <dbReference type="EMBL" id="SMG07682.1"/>
    </source>
</evidence>